<gene>
    <name evidence="7" type="ORF">SAMN05444368_1272</name>
</gene>
<protein>
    <submittedName>
        <fullName evidence="7">FMN-dependent dehydrogenase, includes L-lactate dehydrogenase and type II isopentenyl diphosphate isomerase</fullName>
    </submittedName>
</protein>
<keyword evidence="8" id="KW-1185">Reference proteome</keyword>
<proteinExistence type="inferred from homology"/>
<keyword evidence="7" id="KW-0413">Isomerase</keyword>
<dbReference type="InterPro" id="IPR037396">
    <property type="entry name" value="FMN_HAD"/>
</dbReference>
<evidence type="ECO:0000256" key="5">
    <source>
        <dbReference type="ARBA" id="ARBA00024042"/>
    </source>
</evidence>
<evidence type="ECO:0000313" key="7">
    <source>
        <dbReference type="EMBL" id="SIN69711.1"/>
    </source>
</evidence>
<comment type="similarity">
    <text evidence="5">Belongs to the FMN-dependent alpha-hydroxy acid dehydrogenase family.</text>
</comment>
<feature type="domain" description="FMN hydroxy acid dehydrogenase" evidence="6">
    <location>
        <begin position="38"/>
        <end position="337"/>
    </location>
</feature>
<accession>A0ABY1JDP0</accession>
<keyword evidence="4" id="KW-0560">Oxidoreductase</keyword>
<dbReference type="Proteomes" id="UP000185093">
    <property type="component" value="Unassembled WGS sequence"/>
</dbReference>
<dbReference type="PROSITE" id="PS00912">
    <property type="entry name" value="DHODEHASE_2"/>
    <property type="match status" value="1"/>
</dbReference>
<evidence type="ECO:0000259" key="6">
    <source>
        <dbReference type="PROSITE" id="PS51349"/>
    </source>
</evidence>
<evidence type="ECO:0000256" key="3">
    <source>
        <dbReference type="ARBA" id="ARBA00022643"/>
    </source>
</evidence>
<comment type="caution">
    <text evidence="7">The sequence shown here is derived from an EMBL/GenBank/DDBJ whole genome shotgun (WGS) entry which is preliminary data.</text>
</comment>
<dbReference type="InterPro" id="IPR013785">
    <property type="entry name" value="Aldolase_TIM"/>
</dbReference>
<dbReference type="PANTHER" id="PTHR10578">
    <property type="entry name" value="S -2-HYDROXY-ACID OXIDASE-RELATED"/>
    <property type="match status" value="1"/>
</dbReference>
<comment type="cofactor">
    <cofactor evidence="1">
        <name>FMN</name>
        <dbReference type="ChEBI" id="CHEBI:58210"/>
    </cofactor>
</comment>
<dbReference type="InterPro" id="IPR001295">
    <property type="entry name" value="Dihydroorotate_DH_CS"/>
</dbReference>
<keyword evidence="3" id="KW-0288">FMN</keyword>
<sequence length="337" mass="35345">MLRWEDVLERARESLKGICHLCPVCDMKACAGKVPGIGGIGTGSSAKNNYEALRGLKFKMKLLHDVDKPDMGVELFGQKLALPVIGAAVAGAKVNFAAKIAEKEFAQAQLVGAMEAGTIAMIGDGPGDLYDDTIAALREAGKGIAIIKPREFDEIMRRIKMAEEAGALAVGIDVDAAGLVNMRRSGELVRPLNPNILKRICESSNLPVIVKGIMAEEEAVMACDAGASAIVVSNHGGRVLDDLPGTISVLPGIASRVRGRCIVLADGGVRTGSDVLKFLACGASAVLVGRPVVWGVFGGGKEGVRLLYERLAQELSVAMMLTSCPSVREVSHCISGN</sequence>
<evidence type="ECO:0000256" key="2">
    <source>
        <dbReference type="ARBA" id="ARBA00022630"/>
    </source>
</evidence>
<dbReference type="GO" id="GO:0016853">
    <property type="term" value="F:isomerase activity"/>
    <property type="evidence" value="ECO:0007669"/>
    <property type="project" value="UniProtKB-KW"/>
</dbReference>
<keyword evidence="2" id="KW-0285">Flavoprotein</keyword>
<dbReference type="PROSITE" id="PS51349">
    <property type="entry name" value="FMN_HYDROXY_ACID_DH_2"/>
    <property type="match status" value="1"/>
</dbReference>
<name>A0ABY1JDP0_9BACT</name>
<dbReference type="SUPFAM" id="SSF51395">
    <property type="entry name" value="FMN-linked oxidoreductases"/>
    <property type="match status" value="1"/>
</dbReference>
<dbReference type="PIRSF" id="PIRSF000138">
    <property type="entry name" value="Al-hdrx_acd_dh"/>
    <property type="match status" value="1"/>
</dbReference>
<evidence type="ECO:0000313" key="8">
    <source>
        <dbReference type="Proteomes" id="UP000185093"/>
    </source>
</evidence>
<dbReference type="PANTHER" id="PTHR10578:SF107">
    <property type="entry name" value="2-HYDROXYACID OXIDASE 1"/>
    <property type="match status" value="1"/>
</dbReference>
<dbReference type="Gene3D" id="3.20.20.70">
    <property type="entry name" value="Aldolase class I"/>
    <property type="match status" value="1"/>
</dbReference>
<reference evidence="7 8" key="1">
    <citation type="submission" date="2016-11" db="EMBL/GenBank/DDBJ databases">
        <authorList>
            <person name="Varghese N."/>
            <person name="Submissions S."/>
        </authorList>
    </citation>
    <scope>NUCLEOTIDE SEQUENCE [LARGE SCALE GENOMIC DNA]</scope>
    <source>
        <strain evidence="7 8">DSM 20664</strain>
    </source>
</reference>
<organism evidence="7 8">
    <name type="scientific">Acetomicrobium flavidum</name>
    <dbReference type="NCBI Taxonomy" id="49896"/>
    <lineage>
        <taxon>Bacteria</taxon>
        <taxon>Thermotogati</taxon>
        <taxon>Synergistota</taxon>
        <taxon>Synergistia</taxon>
        <taxon>Synergistales</taxon>
        <taxon>Acetomicrobiaceae</taxon>
        <taxon>Acetomicrobium</taxon>
    </lineage>
</organism>
<evidence type="ECO:0000256" key="4">
    <source>
        <dbReference type="ARBA" id="ARBA00023002"/>
    </source>
</evidence>
<evidence type="ECO:0000256" key="1">
    <source>
        <dbReference type="ARBA" id="ARBA00001917"/>
    </source>
</evidence>
<dbReference type="EMBL" id="FSQZ01000001">
    <property type="protein sequence ID" value="SIN69711.1"/>
    <property type="molecule type" value="Genomic_DNA"/>
</dbReference>
<dbReference type="Pfam" id="PF01070">
    <property type="entry name" value="FMN_dh"/>
    <property type="match status" value="2"/>
</dbReference>
<dbReference type="CDD" id="cd02809">
    <property type="entry name" value="alpha_hydroxyacid_oxid_FMN"/>
    <property type="match status" value="1"/>
</dbReference>
<dbReference type="RefSeq" id="WP_084532261.1">
    <property type="nucleotide sequence ID" value="NZ_DAONBL010000011.1"/>
</dbReference>
<dbReference type="InterPro" id="IPR000262">
    <property type="entry name" value="FMN-dep_DH"/>
</dbReference>
<dbReference type="InterPro" id="IPR012133">
    <property type="entry name" value="Alpha-hydoxy_acid_DH_FMN"/>
</dbReference>